<comment type="similarity">
    <text evidence="2">Belongs to the oxygen-dependent FAD-linked oxidoreductase family.</text>
</comment>
<evidence type="ECO:0000256" key="2">
    <source>
        <dbReference type="ARBA" id="ARBA00005466"/>
    </source>
</evidence>
<dbReference type="InterPro" id="IPR036318">
    <property type="entry name" value="FAD-bd_PCMH-like_sf"/>
</dbReference>
<keyword evidence="5" id="KW-0560">Oxidoreductase</keyword>
<comment type="cofactor">
    <cofactor evidence="1">
        <name>FAD</name>
        <dbReference type="ChEBI" id="CHEBI:57692"/>
    </cofactor>
</comment>
<dbReference type="InterPro" id="IPR016169">
    <property type="entry name" value="FAD-bd_PCMH_sub2"/>
</dbReference>
<dbReference type="EMBL" id="JACHNU010000001">
    <property type="protein sequence ID" value="MBB4660430.1"/>
    <property type="molecule type" value="Genomic_DNA"/>
</dbReference>
<protein>
    <submittedName>
        <fullName evidence="8">FAD/FMN-containing dehydrogenase</fullName>
    </submittedName>
</protein>
<gene>
    <name evidence="8" type="ORF">BDZ31_000003</name>
</gene>
<evidence type="ECO:0000256" key="1">
    <source>
        <dbReference type="ARBA" id="ARBA00001974"/>
    </source>
</evidence>
<proteinExistence type="inferred from homology"/>
<comment type="caution">
    <text evidence="8">The sequence shown here is derived from an EMBL/GenBank/DDBJ whole genome shotgun (WGS) entry which is preliminary data.</text>
</comment>
<keyword evidence="4" id="KW-0274">FAD</keyword>
<dbReference type="Pfam" id="PF01565">
    <property type="entry name" value="FAD_binding_4"/>
    <property type="match status" value="1"/>
</dbReference>
<dbReference type="SUPFAM" id="SSF56176">
    <property type="entry name" value="FAD-binding/transporter-associated domain-like"/>
    <property type="match status" value="1"/>
</dbReference>
<evidence type="ECO:0000256" key="3">
    <source>
        <dbReference type="ARBA" id="ARBA00022630"/>
    </source>
</evidence>
<dbReference type="RefSeq" id="WP_221242757.1">
    <property type="nucleotide sequence ID" value="NZ_JACHNU010000001.1"/>
</dbReference>
<keyword evidence="3" id="KW-0285">Flavoprotein</keyword>
<evidence type="ECO:0000256" key="5">
    <source>
        <dbReference type="ARBA" id="ARBA00023002"/>
    </source>
</evidence>
<dbReference type="AlphaFoldDB" id="A0A840I909"/>
<dbReference type="Proteomes" id="UP000585272">
    <property type="component" value="Unassembled WGS sequence"/>
</dbReference>
<dbReference type="PROSITE" id="PS51387">
    <property type="entry name" value="FAD_PCMH"/>
    <property type="match status" value="1"/>
</dbReference>
<dbReference type="Gene3D" id="3.30.465.10">
    <property type="match status" value="1"/>
</dbReference>
<dbReference type="GO" id="GO:0071949">
    <property type="term" value="F:FAD binding"/>
    <property type="evidence" value="ECO:0007669"/>
    <property type="project" value="InterPro"/>
</dbReference>
<evidence type="ECO:0000313" key="8">
    <source>
        <dbReference type="EMBL" id="MBB4660430.1"/>
    </source>
</evidence>
<feature type="region of interest" description="Disordered" evidence="6">
    <location>
        <begin position="406"/>
        <end position="430"/>
    </location>
</feature>
<evidence type="ECO:0000259" key="7">
    <source>
        <dbReference type="PROSITE" id="PS51387"/>
    </source>
</evidence>
<evidence type="ECO:0000256" key="4">
    <source>
        <dbReference type="ARBA" id="ARBA00022827"/>
    </source>
</evidence>
<dbReference type="GO" id="GO:0016491">
    <property type="term" value="F:oxidoreductase activity"/>
    <property type="evidence" value="ECO:0007669"/>
    <property type="project" value="UniProtKB-KW"/>
</dbReference>
<dbReference type="InterPro" id="IPR050416">
    <property type="entry name" value="FAD-linked_Oxidoreductase"/>
</dbReference>
<dbReference type="PANTHER" id="PTHR42973:SF39">
    <property type="entry name" value="FAD-BINDING PCMH-TYPE DOMAIN-CONTAINING PROTEIN"/>
    <property type="match status" value="1"/>
</dbReference>
<evidence type="ECO:0000313" key="9">
    <source>
        <dbReference type="Proteomes" id="UP000585272"/>
    </source>
</evidence>
<accession>A0A840I909</accession>
<dbReference type="Gene3D" id="3.40.462.20">
    <property type="match status" value="1"/>
</dbReference>
<reference evidence="8 9" key="1">
    <citation type="submission" date="2020-08" db="EMBL/GenBank/DDBJ databases">
        <title>Genomic Encyclopedia of Archaeal and Bacterial Type Strains, Phase II (KMG-II): from individual species to whole genera.</title>
        <authorList>
            <person name="Goeker M."/>
        </authorList>
    </citation>
    <scope>NUCLEOTIDE SEQUENCE [LARGE SCALE GENOMIC DNA]</scope>
    <source>
        <strain evidence="8 9">DSM 23288</strain>
    </source>
</reference>
<feature type="domain" description="FAD-binding PCMH-type" evidence="7">
    <location>
        <begin position="1"/>
        <end position="162"/>
    </location>
</feature>
<evidence type="ECO:0000256" key="6">
    <source>
        <dbReference type="SAM" id="MobiDB-lite"/>
    </source>
</evidence>
<sequence>MTVEPLNTDDVIRAVAHAASHRIPLRTISTGHGATSGEGGVLIRTHRLSGVHIDPDRQIADIGPGATWGQVGAAAARHGLAPLSGTAATVGAAGYTVGGGISPLSRRYGYAADHVLDLDLVTPDGRQRTLDAESDPELFWAARGAASSLGVVTRLRFRLFPITKVRAGALTLDVDDWADVVGRYLDWTAGISDTTSSFLSLKNFPDSPDLPEAVRGKRTATIYVTSLDSTEALATSLEPLRRLPLAADNVTDIAAADLATVFNEPTWPHAFQGDAIAAMGVSASTLSGPLSHLSDDVAVPTFLFVHHLGGGMSAAPDPANAIGNRAARYMVRIVTSPTPTTDPVATAAEHDRTLRSLSIEPTGRVSNFLFGDNVPTAPLADCYDPADLPRLASLVTRVDLDNILRPARGPISTGRDHRRWPGRSEERRRK</sequence>
<name>A0A840I909_9ACTN</name>
<keyword evidence="9" id="KW-1185">Reference proteome</keyword>
<organism evidence="8 9">
    <name type="scientific">Conexibacter arvalis</name>
    <dbReference type="NCBI Taxonomy" id="912552"/>
    <lineage>
        <taxon>Bacteria</taxon>
        <taxon>Bacillati</taxon>
        <taxon>Actinomycetota</taxon>
        <taxon>Thermoleophilia</taxon>
        <taxon>Solirubrobacterales</taxon>
        <taxon>Conexibacteraceae</taxon>
        <taxon>Conexibacter</taxon>
    </lineage>
</organism>
<dbReference type="PANTHER" id="PTHR42973">
    <property type="entry name" value="BINDING OXIDOREDUCTASE, PUTATIVE (AFU_ORTHOLOGUE AFUA_1G17690)-RELATED"/>
    <property type="match status" value="1"/>
</dbReference>
<dbReference type="InterPro" id="IPR006094">
    <property type="entry name" value="Oxid_FAD_bind_N"/>
</dbReference>
<dbReference type="InterPro" id="IPR016166">
    <property type="entry name" value="FAD-bd_PCMH"/>
</dbReference>